<comment type="caution">
    <text evidence="1">The sequence shown here is derived from an EMBL/GenBank/DDBJ whole genome shotgun (WGS) entry which is preliminary data.</text>
</comment>
<sequence>MWGIILHCSSPVGLGEVTGLIFGHFSGRTQGPDDPDLKTRGSRQTHPPLQYFGHILFLFPTFSQFFGHAVPHSDHSWFFGHLGSEIKNFYYQILKNN</sequence>
<dbReference type="EMBL" id="WNTK01031993">
    <property type="protein sequence ID" value="KAG9460973.1"/>
    <property type="molecule type" value="Genomic_DNA"/>
</dbReference>
<organism evidence="1 2">
    <name type="scientific">Eleutherodactylus coqui</name>
    <name type="common">Puerto Rican coqui</name>
    <dbReference type="NCBI Taxonomy" id="57060"/>
    <lineage>
        <taxon>Eukaryota</taxon>
        <taxon>Metazoa</taxon>
        <taxon>Chordata</taxon>
        <taxon>Craniata</taxon>
        <taxon>Vertebrata</taxon>
        <taxon>Euteleostomi</taxon>
        <taxon>Amphibia</taxon>
        <taxon>Batrachia</taxon>
        <taxon>Anura</taxon>
        <taxon>Neobatrachia</taxon>
        <taxon>Hyloidea</taxon>
        <taxon>Eleutherodactylidae</taxon>
        <taxon>Eleutherodactylinae</taxon>
        <taxon>Eleutherodactylus</taxon>
        <taxon>Eleutherodactylus</taxon>
    </lineage>
</organism>
<evidence type="ECO:0000313" key="2">
    <source>
        <dbReference type="Proteomes" id="UP000770717"/>
    </source>
</evidence>
<gene>
    <name evidence="1" type="ORF">GDO78_018548</name>
</gene>
<accession>A0A8J6E7S0</accession>
<keyword evidence="2" id="KW-1185">Reference proteome</keyword>
<evidence type="ECO:0000313" key="1">
    <source>
        <dbReference type="EMBL" id="KAG9460973.1"/>
    </source>
</evidence>
<dbReference type="Proteomes" id="UP000770717">
    <property type="component" value="Unassembled WGS sequence"/>
</dbReference>
<dbReference type="AlphaFoldDB" id="A0A8J6E7S0"/>
<protein>
    <submittedName>
        <fullName evidence="1">Uncharacterized protein</fullName>
    </submittedName>
</protein>
<name>A0A8J6E7S0_ELECQ</name>
<proteinExistence type="predicted"/>
<reference evidence="1" key="1">
    <citation type="thesis" date="2020" institute="ProQuest LLC" country="789 East Eisenhower Parkway, Ann Arbor, MI, USA">
        <title>Comparative Genomics and Chromosome Evolution.</title>
        <authorList>
            <person name="Mudd A.B."/>
        </authorList>
    </citation>
    <scope>NUCLEOTIDE SEQUENCE</scope>
    <source>
        <strain evidence="1">HN-11 Male</strain>
        <tissue evidence="1">Kidney and liver</tissue>
    </source>
</reference>